<evidence type="ECO:0000256" key="4">
    <source>
        <dbReference type="ARBA" id="ARBA00022989"/>
    </source>
</evidence>
<evidence type="ECO:0000256" key="7">
    <source>
        <dbReference type="ARBA" id="ARBA00023303"/>
    </source>
</evidence>
<keyword evidence="2" id="KW-0813">Transport</keyword>
<keyword evidence="5" id="KW-0406">Ion transport</keyword>
<evidence type="ECO:0000313" key="13">
    <source>
        <dbReference type="Proteomes" id="UP000072605"/>
    </source>
</evidence>
<dbReference type="Proteomes" id="UP000053797">
    <property type="component" value="Unassembled WGS sequence"/>
</dbReference>
<keyword evidence="3 8" id="KW-0812">Transmembrane</keyword>
<accession>A0A0V8GHV9</accession>
<evidence type="ECO:0000256" key="6">
    <source>
        <dbReference type="ARBA" id="ARBA00023136"/>
    </source>
</evidence>
<dbReference type="PANTHER" id="PTHR11003">
    <property type="entry name" value="POTASSIUM CHANNEL, SUBFAMILY K"/>
    <property type="match status" value="1"/>
</dbReference>
<evidence type="ECO:0000256" key="2">
    <source>
        <dbReference type="ARBA" id="ARBA00022448"/>
    </source>
</evidence>
<dbReference type="SUPFAM" id="SSF81324">
    <property type="entry name" value="Voltage-gated potassium channels"/>
    <property type="match status" value="1"/>
</dbReference>
<evidence type="ECO:0000256" key="3">
    <source>
        <dbReference type="ARBA" id="ARBA00022692"/>
    </source>
</evidence>
<dbReference type="OrthoDB" id="9785285at2"/>
<evidence type="ECO:0000256" key="1">
    <source>
        <dbReference type="ARBA" id="ARBA00004141"/>
    </source>
</evidence>
<dbReference type="EMBL" id="LNQL01000001">
    <property type="protein sequence ID" value="KSU49829.1"/>
    <property type="molecule type" value="Genomic_DNA"/>
</dbReference>
<keyword evidence="4 8" id="KW-1133">Transmembrane helix</keyword>
<dbReference type="AlphaFoldDB" id="A0A0V8GHV9"/>
<comment type="subcellular location">
    <subcellularLocation>
        <location evidence="1">Membrane</location>
        <topology evidence="1">Multi-pass membrane protein</topology>
    </subcellularLocation>
</comment>
<sequence>MISVLTIFSRLFKGLRRAFHLSYFRGLLILCLLTLVSGTIFYSTEENLSIVDALYFCITTLSTVGHPTFVPTTTLGKVFTMAYITIGCGLFLTLIATLSYVLIKQPEDE</sequence>
<dbReference type="GO" id="GO:0030322">
    <property type="term" value="P:stabilization of membrane potential"/>
    <property type="evidence" value="ECO:0007669"/>
    <property type="project" value="TreeGrafter"/>
</dbReference>
<name>A0A0V8GHV9_9BACL</name>
<evidence type="ECO:0000313" key="10">
    <source>
        <dbReference type="EMBL" id="KSU49829.1"/>
    </source>
</evidence>
<dbReference type="PANTHER" id="PTHR11003:SF291">
    <property type="entry name" value="IP11374P"/>
    <property type="match status" value="1"/>
</dbReference>
<dbReference type="RefSeq" id="WP_023469572.1">
    <property type="nucleotide sequence ID" value="NZ_FMYN01000001.1"/>
</dbReference>
<reference evidence="10 12" key="1">
    <citation type="journal article" date="2015" name="Int. J. Syst. Evol. Microbiol.">
        <title>Exiguobacterium enclense sp. nov., isolated from sediment.</title>
        <authorList>
            <person name="Dastager S.G."/>
            <person name="Mawlankar R."/>
            <person name="Sonalkar V.V."/>
            <person name="Thorat M.N."/>
            <person name="Mual P."/>
            <person name="Verma A."/>
            <person name="Krishnamurthi S."/>
            <person name="Tang S.K."/>
            <person name="Li W.J."/>
        </authorList>
    </citation>
    <scope>NUCLEOTIDE SEQUENCE [LARGE SCALE GENOMIC DNA]</scope>
    <source>
        <strain evidence="10 12">NIO-1109</strain>
    </source>
</reference>
<comment type="caution">
    <text evidence="10">The sequence shown here is derived from an EMBL/GenBank/DDBJ whole genome shotgun (WGS) entry which is preliminary data.</text>
</comment>
<organism evidence="10 12">
    <name type="scientific">Exiguobacterium indicum</name>
    <dbReference type="NCBI Taxonomy" id="296995"/>
    <lineage>
        <taxon>Bacteria</taxon>
        <taxon>Bacillati</taxon>
        <taxon>Bacillota</taxon>
        <taxon>Bacilli</taxon>
        <taxon>Bacillales</taxon>
        <taxon>Bacillales Family XII. Incertae Sedis</taxon>
        <taxon>Exiguobacterium</taxon>
    </lineage>
</organism>
<feature type="domain" description="Potassium channel" evidence="9">
    <location>
        <begin position="29"/>
        <end position="102"/>
    </location>
</feature>
<reference evidence="11 13" key="2">
    <citation type="journal article" date="2016" name="Front. Microbiol.">
        <title>Genomic Resource of Rice Seed Associated Bacteria.</title>
        <authorList>
            <person name="Midha S."/>
            <person name="Bansal K."/>
            <person name="Sharma S."/>
            <person name="Kumar N."/>
            <person name="Patil P.P."/>
            <person name="Chaudhry V."/>
            <person name="Patil P.B."/>
        </authorList>
    </citation>
    <scope>NUCLEOTIDE SEQUENCE [LARGE SCALE GENOMIC DNA]</scope>
    <source>
        <strain evidence="11 13">RSA11</strain>
    </source>
</reference>
<dbReference type="EMBL" id="LDQV01000031">
    <property type="protein sequence ID" value="KTR25796.1"/>
    <property type="molecule type" value="Genomic_DNA"/>
</dbReference>
<evidence type="ECO:0000313" key="12">
    <source>
        <dbReference type="Proteomes" id="UP000053797"/>
    </source>
</evidence>
<keyword evidence="7" id="KW-0407">Ion channel</keyword>
<evidence type="ECO:0000313" key="11">
    <source>
        <dbReference type="EMBL" id="KTR25796.1"/>
    </source>
</evidence>
<feature type="transmembrane region" description="Helical" evidence="8">
    <location>
        <begin position="82"/>
        <end position="103"/>
    </location>
</feature>
<dbReference type="Pfam" id="PF07885">
    <property type="entry name" value="Ion_trans_2"/>
    <property type="match status" value="1"/>
</dbReference>
<feature type="transmembrane region" description="Helical" evidence="8">
    <location>
        <begin position="21"/>
        <end position="42"/>
    </location>
</feature>
<evidence type="ECO:0000256" key="8">
    <source>
        <dbReference type="SAM" id="Phobius"/>
    </source>
</evidence>
<dbReference type="Proteomes" id="UP000072605">
    <property type="component" value="Unassembled WGS sequence"/>
</dbReference>
<proteinExistence type="predicted"/>
<evidence type="ECO:0000256" key="5">
    <source>
        <dbReference type="ARBA" id="ARBA00023065"/>
    </source>
</evidence>
<evidence type="ECO:0000259" key="9">
    <source>
        <dbReference type="Pfam" id="PF07885"/>
    </source>
</evidence>
<gene>
    <name evidence="10" type="ORF">AS033_00235</name>
    <name evidence="11" type="ORF">RSA11_13725</name>
</gene>
<dbReference type="GO" id="GO:0015271">
    <property type="term" value="F:outward rectifier potassium channel activity"/>
    <property type="evidence" value="ECO:0007669"/>
    <property type="project" value="TreeGrafter"/>
</dbReference>
<keyword evidence="6 8" id="KW-0472">Membrane</keyword>
<dbReference type="InterPro" id="IPR013099">
    <property type="entry name" value="K_chnl_dom"/>
</dbReference>
<dbReference type="GO" id="GO:0022841">
    <property type="term" value="F:potassium ion leak channel activity"/>
    <property type="evidence" value="ECO:0007669"/>
    <property type="project" value="TreeGrafter"/>
</dbReference>
<dbReference type="GO" id="GO:0005886">
    <property type="term" value="C:plasma membrane"/>
    <property type="evidence" value="ECO:0007669"/>
    <property type="project" value="TreeGrafter"/>
</dbReference>
<dbReference type="Gene3D" id="1.10.287.70">
    <property type="match status" value="1"/>
</dbReference>
<dbReference type="InterPro" id="IPR003280">
    <property type="entry name" value="2pore_dom_K_chnl"/>
</dbReference>
<protein>
    <submittedName>
        <fullName evidence="10">Transporter</fullName>
    </submittedName>
</protein>